<name>A0A7R7DLQ3_9ACTN</name>
<dbReference type="Proteomes" id="UP000611640">
    <property type="component" value="Chromosome"/>
</dbReference>
<keyword evidence="4" id="KW-1185">Reference proteome</keyword>
<feature type="transmembrane region" description="Helical" evidence="2">
    <location>
        <begin position="20"/>
        <end position="42"/>
    </location>
</feature>
<reference evidence="3 4" key="1">
    <citation type="submission" date="2020-08" db="EMBL/GenBank/DDBJ databases">
        <title>Whole genome shotgun sequence of Actinocatenispora thailandica NBRC 105041.</title>
        <authorList>
            <person name="Komaki H."/>
            <person name="Tamura T."/>
        </authorList>
    </citation>
    <scope>NUCLEOTIDE SEQUENCE [LARGE SCALE GENOMIC DNA]</scope>
    <source>
        <strain evidence="3 4">NBRC 105041</strain>
    </source>
</reference>
<feature type="region of interest" description="Disordered" evidence="1">
    <location>
        <begin position="49"/>
        <end position="89"/>
    </location>
</feature>
<evidence type="ECO:0000313" key="4">
    <source>
        <dbReference type="Proteomes" id="UP000611640"/>
    </source>
</evidence>
<dbReference type="EMBL" id="AP023355">
    <property type="protein sequence ID" value="BCJ33928.1"/>
    <property type="molecule type" value="Genomic_DNA"/>
</dbReference>
<keyword evidence="2" id="KW-0812">Transmembrane</keyword>
<evidence type="ECO:0000313" key="3">
    <source>
        <dbReference type="EMBL" id="BCJ33928.1"/>
    </source>
</evidence>
<sequence length="89" mass="9420">MPAANHPSLLRTSPRFGYYWLARTISMAGTAASGTILPLLVYDPTQAATTNASGAMPPEHGDPAGPAEFSARVSRRTGGRCGSVPHRRR</sequence>
<protein>
    <submittedName>
        <fullName evidence="3">Uncharacterized protein</fullName>
    </submittedName>
</protein>
<accession>A0A7R7DLQ3</accession>
<keyword evidence="2" id="KW-1133">Transmembrane helix</keyword>
<evidence type="ECO:0000256" key="1">
    <source>
        <dbReference type="SAM" id="MobiDB-lite"/>
    </source>
</evidence>
<gene>
    <name evidence="3" type="ORF">Athai_14310</name>
</gene>
<keyword evidence="2" id="KW-0472">Membrane</keyword>
<dbReference type="AlphaFoldDB" id="A0A7R7DLQ3"/>
<evidence type="ECO:0000256" key="2">
    <source>
        <dbReference type="SAM" id="Phobius"/>
    </source>
</evidence>
<organism evidence="3 4">
    <name type="scientific">Actinocatenispora thailandica</name>
    <dbReference type="NCBI Taxonomy" id="227318"/>
    <lineage>
        <taxon>Bacteria</taxon>
        <taxon>Bacillati</taxon>
        <taxon>Actinomycetota</taxon>
        <taxon>Actinomycetes</taxon>
        <taxon>Micromonosporales</taxon>
        <taxon>Micromonosporaceae</taxon>
        <taxon>Actinocatenispora</taxon>
    </lineage>
</organism>
<dbReference type="KEGG" id="atl:Athai_14310"/>
<proteinExistence type="predicted"/>